<accession>A0AAW1SB75</accession>
<sequence>MPCACCTLKPTRVGVANSTGSIRTSRTVPRPMACGRAHSAEGLADCPAVTWHDWAVGMMILKQRPWRLL</sequence>
<comment type="caution">
    <text evidence="1">The sequence shown here is derived from an EMBL/GenBank/DDBJ whole genome shotgun (WGS) entry which is preliminary data.</text>
</comment>
<proteinExistence type="predicted"/>
<organism evidence="1 2">
    <name type="scientific">Apatococcus lobatus</name>
    <dbReference type="NCBI Taxonomy" id="904363"/>
    <lineage>
        <taxon>Eukaryota</taxon>
        <taxon>Viridiplantae</taxon>
        <taxon>Chlorophyta</taxon>
        <taxon>core chlorophytes</taxon>
        <taxon>Trebouxiophyceae</taxon>
        <taxon>Chlorellales</taxon>
        <taxon>Chlorellaceae</taxon>
        <taxon>Apatococcus</taxon>
    </lineage>
</organism>
<keyword evidence="2" id="KW-1185">Reference proteome</keyword>
<protein>
    <submittedName>
        <fullName evidence="1">Uncharacterized protein</fullName>
    </submittedName>
</protein>
<name>A0AAW1SB75_9CHLO</name>
<evidence type="ECO:0000313" key="1">
    <source>
        <dbReference type="EMBL" id="KAK9842801.1"/>
    </source>
</evidence>
<evidence type="ECO:0000313" key="2">
    <source>
        <dbReference type="Proteomes" id="UP001438707"/>
    </source>
</evidence>
<reference evidence="1 2" key="1">
    <citation type="journal article" date="2024" name="Nat. Commun.">
        <title>Phylogenomics reveals the evolutionary origins of lichenization in chlorophyte algae.</title>
        <authorList>
            <person name="Puginier C."/>
            <person name="Libourel C."/>
            <person name="Otte J."/>
            <person name="Skaloud P."/>
            <person name="Haon M."/>
            <person name="Grisel S."/>
            <person name="Petersen M."/>
            <person name="Berrin J.G."/>
            <person name="Delaux P.M."/>
            <person name="Dal Grande F."/>
            <person name="Keller J."/>
        </authorList>
    </citation>
    <scope>NUCLEOTIDE SEQUENCE [LARGE SCALE GENOMIC DNA]</scope>
    <source>
        <strain evidence="1 2">SAG 2145</strain>
    </source>
</reference>
<dbReference type="AlphaFoldDB" id="A0AAW1SB75"/>
<dbReference type="EMBL" id="JALJOS010000002">
    <property type="protein sequence ID" value="KAK9842801.1"/>
    <property type="molecule type" value="Genomic_DNA"/>
</dbReference>
<gene>
    <name evidence="1" type="ORF">WJX74_002586</name>
</gene>
<dbReference type="Proteomes" id="UP001438707">
    <property type="component" value="Unassembled WGS sequence"/>
</dbReference>